<dbReference type="Proteomes" id="UP001215598">
    <property type="component" value="Unassembled WGS sequence"/>
</dbReference>
<evidence type="ECO:0000313" key="5">
    <source>
        <dbReference type="Proteomes" id="UP001215598"/>
    </source>
</evidence>
<sequence>MGPPPPSRLFLALTLFFTLTHATVTVYTPTQVVFTTAPATSGTPASPNRSSSRPTLRISRGRPSRYSRGNCAAMFSGPGANVTNPQSVLLLYLTHDAHTELLAPYLNSTMDVLLSFPAAIWIDGDSAPPTSSAMNSASRARGARQSAPSACPAWACLARSCCSPRPFPSFLGHFSLTLRVASCGGFLGISDSFTAVLGGLDYALQMAHSNFSGAMFHLGGQNVFIMSLVCWASALGRCARARAFFPPTVLSSLAVLCLPSAVASLRLTLEQKRRDALTGCALVVLPRGVRARGSLFLSFGRSLCHETLFTVFYGNKASDHDLAGTSKPPSAAVAEASFIAAGLVVATVAVLARAL</sequence>
<dbReference type="AlphaFoldDB" id="A0AAD7DRR5"/>
<feature type="chain" id="PRO_5042004616" evidence="3">
    <location>
        <begin position="23"/>
        <end position="355"/>
    </location>
</feature>
<accession>A0AAD7DRR5</accession>
<name>A0AAD7DRR5_9AGAR</name>
<dbReference type="EMBL" id="JARKIB010000607">
    <property type="protein sequence ID" value="KAJ7697569.1"/>
    <property type="molecule type" value="Genomic_DNA"/>
</dbReference>
<dbReference type="Gene3D" id="3.20.20.80">
    <property type="entry name" value="Glycosidases"/>
    <property type="match status" value="1"/>
</dbReference>
<keyword evidence="3" id="KW-0732">Signal</keyword>
<feature type="transmembrane region" description="Helical" evidence="2">
    <location>
        <begin position="214"/>
        <end position="236"/>
    </location>
</feature>
<protein>
    <submittedName>
        <fullName evidence="4">Uncharacterized protein</fullName>
    </submittedName>
</protein>
<keyword evidence="5" id="KW-1185">Reference proteome</keyword>
<gene>
    <name evidence="4" type="ORF">B0H16DRAFT_1903575</name>
</gene>
<feature type="compositionally biased region" description="Low complexity" evidence="1">
    <location>
        <begin position="37"/>
        <end position="47"/>
    </location>
</feature>
<keyword evidence="2" id="KW-1133">Transmembrane helix</keyword>
<evidence type="ECO:0000256" key="2">
    <source>
        <dbReference type="SAM" id="Phobius"/>
    </source>
</evidence>
<keyword evidence="2" id="KW-0812">Transmembrane</keyword>
<keyword evidence="2" id="KW-0472">Membrane</keyword>
<proteinExistence type="predicted"/>
<feature type="transmembrane region" description="Helical" evidence="2">
    <location>
        <begin position="248"/>
        <end position="269"/>
    </location>
</feature>
<evidence type="ECO:0000256" key="3">
    <source>
        <dbReference type="SAM" id="SignalP"/>
    </source>
</evidence>
<evidence type="ECO:0000256" key="1">
    <source>
        <dbReference type="SAM" id="MobiDB-lite"/>
    </source>
</evidence>
<feature type="region of interest" description="Disordered" evidence="1">
    <location>
        <begin position="37"/>
        <end position="65"/>
    </location>
</feature>
<feature type="transmembrane region" description="Helical" evidence="2">
    <location>
        <begin position="331"/>
        <end position="352"/>
    </location>
</feature>
<comment type="caution">
    <text evidence="4">The sequence shown here is derived from an EMBL/GenBank/DDBJ whole genome shotgun (WGS) entry which is preliminary data.</text>
</comment>
<organism evidence="4 5">
    <name type="scientific">Mycena metata</name>
    <dbReference type="NCBI Taxonomy" id="1033252"/>
    <lineage>
        <taxon>Eukaryota</taxon>
        <taxon>Fungi</taxon>
        <taxon>Dikarya</taxon>
        <taxon>Basidiomycota</taxon>
        <taxon>Agaricomycotina</taxon>
        <taxon>Agaricomycetes</taxon>
        <taxon>Agaricomycetidae</taxon>
        <taxon>Agaricales</taxon>
        <taxon>Marasmiineae</taxon>
        <taxon>Mycenaceae</taxon>
        <taxon>Mycena</taxon>
    </lineage>
</organism>
<reference evidence="4" key="1">
    <citation type="submission" date="2023-03" db="EMBL/GenBank/DDBJ databases">
        <title>Massive genome expansion in bonnet fungi (Mycena s.s.) driven by repeated elements and novel gene families across ecological guilds.</title>
        <authorList>
            <consortium name="Lawrence Berkeley National Laboratory"/>
            <person name="Harder C.B."/>
            <person name="Miyauchi S."/>
            <person name="Viragh M."/>
            <person name="Kuo A."/>
            <person name="Thoen E."/>
            <person name="Andreopoulos B."/>
            <person name="Lu D."/>
            <person name="Skrede I."/>
            <person name="Drula E."/>
            <person name="Henrissat B."/>
            <person name="Morin E."/>
            <person name="Kohler A."/>
            <person name="Barry K."/>
            <person name="LaButti K."/>
            <person name="Morin E."/>
            <person name="Salamov A."/>
            <person name="Lipzen A."/>
            <person name="Mereny Z."/>
            <person name="Hegedus B."/>
            <person name="Baldrian P."/>
            <person name="Stursova M."/>
            <person name="Weitz H."/>
            <person name="Taylor A."/>
            <person name="Grigoriev I.V."/>
            <person name="Nagy L.G."/>
            <person name="Martin F."/>
            <person name="Kauserud H."/>
        </authorList>
    </citation>
    <scope>NUCLEOTIDE SEQUENCE</scope>
    <source>
        <strain evidence="4">CBHHK182m</strain>
    </source>
</reference>
<feature type="signal peptide" evidence="3">
    <location>
        <begin position="1"/>
        <end position="22"/>
    </location>
</feature>
<evidence type="ECO:0000313" key="4">
    <source>
        <dbReference type="EMBL" id="KAJ7697569.1"/>
    </source>
</evidence>